<keyword evidence="2" id="KW-0472">Membrane</keyword>
<dbReference type="GO" id="GO:0055085">
    <property type="term" value="P:transmembrane transport"/>
    <property type="evidence" value="ECO:0007669"/>
    <property type="project" value="InterPro"/>
</dbReference>
<sequence length="168" mass="17609">MSGHAGHPDIVDGFPVLKARAMNGDGEPEATAPRPAHHGSPGSGRACKAKGREAWIVAAVVNGAGSVAAAILAVAGVLAWVVVGLAAGFTRSWLDVLFAVSGAVTLVTVIVIQHTTGRRFRALTLQLDELLRVGDRHIGAERSPQETQEDLEHDVVEDRRADNGREGT</sequence>
<proteinExistence type="predicted"/>
<evidence type="ECO:0000313" key="3">
    <source>
        <dbReference type="EMBL" id="MBB6039598.1"/>
    </source>
</evidence>
<dbReference type="AlphaFoldDB" id="A0A841G0Z0"/>
<protein>
    <submittedName>
        <fullName evidence="3">Low affinity Fe/Cu permease</fullName>
    </submittedName>
</protein>
<comment type="caution">
    <text evidence="3">The sequence shown here is derived from an EMBL/GenBank/DDBJ whole genome shotgun (WGS) entry which is preliminary data.</text>
</comment>
<feature type="region of interest" description="Disordered" evidence="1">
    <location>
        <begin position="138"/>
        <end position="168"/>
    </location>
</feature>
<feature type="region of interest" description="Disordered" evidence="1">
    <location>
        <begin position="24"/>
        <end position="46"/>
    </location>
</feature>
<dbReference type="Proteomes" id="UP000548476">
    <property type="component" value="Unassembled WGS sequence"/>
</dbReference>
<accession>A0A841G0Z0</accession>
<keyword evidence="2" id="KW-1133">Transmembrane helix</keyword>
<feature type="transmembrane region" description="Helical" evidence="2">
    <location>
        <begin position="54"/>
        <end position="87"/>
    </location>
</feature>
<dbReference type="RefSeq" id="WP_184792687.1">
    <property type="nucleotide sequence ID" value="NZ_BONT01000028.1"/>
</dbReference>
<gene>
    <name evidence="3" type="ORF">HNR73_007495</name>
</gene>
<keyword evidence="4" id="KW-1185">Reference proteome</keyword>
<feature type="transmembrane region" description="Helical" evidence="2">
    <location>
        <begin position="93"/>
        <end position="112"/>
    </location>
</feature>
<evidence type="ECO:0000313" key="4">
    <source>
        <dbReference type="Proteomes" id="UP000548476"/>
    </source>
</evidence>
<organism evidence="3 4">
    <name type="scientific">Phytomonospora endophytica</name>
    <dbReference type="NCBI Taxonomy" id="714109"/>
    <lineage>
        <taxon>Bacteria</taxon>
        <taxon>Bacillati</taxon>
        <taxon>Actinomycetota</taxon>
        <taxon>Actinomycetes</taxon>
        <taxon>Micromonosporales</taxon>
        <taxon>Micromonosporaceae</taxon>
        <taxon>Phytomonospora</taxon>
    </lineage>
</organism>
<keyword evidence="2" id="KW-0812">Transmembrane</keyword>
<evidence type="ECO:0000256" key="2">
    <source>
        <dbReference type="SAM" id="Phobius"/>
    </source>
</evidence>
<feature type="compositionally biased region" description="Basic and acidic residues" evidence="1">
    <location>
        <begin position="153"/>
        <end position="168"/>
    </location>
</feature>
<dbReference type="InterPro" id="IPR007251">
    <property type="entry name" value="Iron_permease_Fet4"/>
</dbReference>
<reference evidence="3 4" key="1">
    <citation type="submission" date="2020-08" db="EMBL/GenBank/DDBJ databases">
        <title>Genomic Encyclopedia of Type Strains, Phase IV (KMG-IV): sequencing the most valuable type-strain genomes for metagenomic binning, comparative biology and taxonomic classification.</title>
        <authorList>
            <person name="Goeker M."/>
        </authorList>
    </citation>
    <scope>NUCLEOTIDE SEQUENCE [LARGE SCALE GENOMIC DNA]</scope>
    <source>
        <strain evidence="3 4">YIM 65646</strain>
    </source>
</reference>
<dbReference type="EMBL" id="JACHGT010000024">
    <property type="protein sequence ID" value="MBB6039598.1"/>
    <property type="molecule type" value="Genomic_DNA"/>
</dbReference>
<evidence type="ECO:0000256" key="1">
    <source>
        <dbReference type="SAM" id="MobiDB-lite"/>
    </source>
</evidence>
<name>A0A841G0Z0_9ACTN</name>
<dbReference type="Pfam" id="PF04120">
    <property type="entry name" value="Iron_permease"/>
    <property type="match status" value="1"/>
</dbReference>